<keyword evidence="2" id="KW-0472">Membrane</keyword>
<keyword evidence="2" id="KW-0812">Transmembrane</keyword>
<evidence type="ECO:0000313" key="4">
    <source>
        <dbReference type="Proteomes" id="UP000176614"/>
    </source>
</evidence>
<reference evidence="3 4" key="1">
    <citation type="journal article" date="2016" name="Nat. Commun.">
        <title>Thousands of microbial genomes shed light on interconnected biogeochemical processes in an aquifer system.</title>
        <authorList>
            <person name="Anantharaman K."/>
            <person name="Brown C.T."/>
            <person name="Hug L.A."/>
            <person name="Sharon I."/>
            <person name="Castelle C.J."/>
            <person name="Probst A.J."/>
            <person name="Thomas B.C."/>
            <person name="Singh A."/>
            <person name="Wilkins M.J."/>
            <person name="Karaoz U."/>
            <person name="Brodie E.L."/>
            <person name="Williams K.H."/>
            <person name="Hubbard S.S."/>
            <person name="Banfield J.F."/>
        </authorList>
    </citation>
    <scope>NUCLEOTIDE SEQUENCE [LARGE SCALE GENOMIC DNA]</scope>
</reference>
<accession>A0A1F4W0Z7</accession>
<feature type="transmembrane region" description="Helical" evidence="2">
    <location>
        <begin position="164"/>
        <end position="182"/>
    </location>
</feature>
<evidence type="ECO:0000256" key="1">
    <source>
        <dbReference type="SAM" id="MobiDB-lite"/>
    </source>
</evidence>
<feature type="transmembrane region" description="Helical" evidence="2">
    <location>
        <begin position="35"/>
        <end position="60"/>
    </location>
</feature>
<sequence>MARHNKKARPEEEEPGNDIPSEPPEILGESTKRRIGFVSIVVLVLVTTTLLGVGGFYALAEAGDADFFKVTTLLPGTPLYEIGAENPSTTLTTEDQAGMTIGAGSSREAFGTVTIGGKKYEYKLSDLTKVKSEGWLSKTADKAQETRDALKTGTYKPLKGWPPVPYFVLLGVALLLVLPRIYRYTIEYSNYFTEDVVLKLNDSSGLEHTYKGSIKYRLIARAESQWRLKRAGIRAVMEWAKDIQRAYLAEIAQATATNDMFAACSTAAKNMLKERAFKALERVGIQVRELYTEEVDPSKRAEMLKAAPQVSMIRAKSLASFIRELTGQAEMSPSEIQNFLEHNQLLAIALMQEGEGPLPSVILGGGKG</sequence>
<dbReference type="EMBL" id="MEVT01000008">
    <property type="protein sequence ID" value="OGC63102.1"/>
    <property type="molecule type" value="Genomic_DNA"/>
</dbReference>
<name>A0A1F4W0Z7_UNCKA</name>
<dbReference type="Proteomes" id="UP000176614">
    <property type="component" value="Unassembled WGS sequence"/>
</dbReference>
<evidence type="ECO:0000256" key="2">
    <source>
        <dbReference type="SAM" id="Phobius"/>
    </source>
</evidence>
<keyword evidence="2" id="KW-1133">Transmembrane helix</keyword>
<comment type="caution">
    <text evidence="3">The sequence shown here is derived from an EMBL/GenBank/DDBJ whole genome shotgun (WGS) entry which is preliminary data.</text>
</comment>
<dbReference type="AlphaFoldDB" id="A0A1F4W0Z7"/>
<gene>
    <name evidence="3" type="ORF">A2264_00165</name>
</gene>
<proteinExistence type="predicted"/>
<protein>
    <submittedName>
        <fullName evidence="3">Uncharacterized protein</fullName>
    </submittedName>
</protein>
<organism evidence="3 4">
    <name type="scientific">candidate division WWE3 bacterium RIFOXYA2_FULL_46_9</name>
    <dbReference type="NCBI Taxonomy" id="1802636"/>
    <lineage>
        <taxon>Bacteria</taxon>
        <taxon>Katanobacteria</taxon>
    </lineage>
</organism>
<feature type="region of interest" description="Disordered" evidence="1">
    <location>
        <begin position="1"/>
        <end position="27"/>
    </location>
</feature>
<evidence type="ECO:0000313" key="3">
    <source>
        <dbReference type="EMBL" id="OGC63102.1"/>
    </source>
</evidence>